<dbReference type="EMBL" id="JACJVN010000021">
    <property type="protein sequence ID" value="MBB6676703.1"/>
    <property type="molecule type" value="Genomic_DNA"/>
</dbReference>
<evidence type="ECO:0000313" key="3">
    <source>
        <dbReference type="Proteomes" id="UP000574133"/>
    </source>
</evidence>
<evidence type="ECO:0000259" key="1">
    <source>
        <dbReference type="PROSITE" id="PS51186"/>
    </source>
</evidence>
<name>A0A841T590_9BACL</name>
<keyword evidence="2" id="KW-0808">Transferase</keyword>
<organism evidence="2 3">
    <name type="scientific">Cohnella lubricantis</name>
    <dbReference type="NCBI Taxonomy" id="2163172"/>
    <lineage>
        <taxon>Bacteria</taxon>
        <taxon>Bacillati</taxon>
        <taxon>Bacillota</taxon>
        <taxon>Bacilli</taxon>
        <taxon>Bacillales</taxon>
        <taxon>Paenibacillaceae</taxon>
        <taxon>Cohnella</taxon>
    </lineage>
</organism>
<dbReference type="InterPro" id="IPR051908">
    <property type="entry name" value="Ribosomal_N-acetyltransferase"/>
</dbReference>
<dbReference type="GO" id="GO:1990189">
    <property type="term" value="F:protein N-terminal-serine acetyltransferase activity"/>
    <property type="evidence" value="ECO:0007669"/>
    <property type="project" value="TreeGrafter"/>
</dbReference>
<accession>A0A841T590</accession>
<dbReference type="Proteomes" id="UP000574133">
    <property type="component" value="Unassembled WGS sequence"/>
</dbReference>
<comment type="caution">
    <text evidence="2">The sequence shown here is derived from an EMBL/GenBank/DDBJ whole genome shotgun (WGS) entry which is preliminary data.</text>
</comment>
<dbReference type="GO" id="GO:0008999">
    <property type="term" value="F:protein-N-terminal-alanine acetyltransferase activity"/>
    <property type="evidence" value="ECO:0007669"/>
    <property type="project" value="TreeGrafter"/>
</dbReference>
<sequence>MAETGKNPILLDIPESFESERLLIRAPQWGDGAAVNEAIRESLDELKPWMPWAQQAPTVEESELNLREARLRYLERSDLRLQLISKSTGQFIGGSGLHRIDWQSRKFEIGYWVRTSCAGQGYITEAAKAIANFAATVLEANRIEIRCDAKNHRSARVAERLGFTLEGVLRDEAIGTDGMLRSTKVFSIVRGIEF</sequence>
<dbReference type="PROSITE" id="PS51186">
    <property type="entry name" value="GNAT"/>
    <property type="match status" value="1"/>
</dbReference>
<dbReference type="AlphaFoldDB" id="A0A841T590"/>
<reference evidence="2 3" key="1">
    <citation type="submission" date="2020-08" db="EMBL/GenBank/DDBJ databases">
        <title>Cohnella phylogeny.</title>
        <authorList>
            <person name="Dunlap C."/>
        </authorList>
    </citation>
    <scope>NUCLEOTIDE SEQUENCE [LARGE SCALE GENOMIC DNA]</scope>
    <source>
        <strain evidence="2 3">DSM 103658</strain>
    </source>
</reference>
<dbReference type="InterPro" id="IPR016181">
    <property type="entry name" value="Acyl_CoA_acyltransferase"/>
</dbReference>
<dbReference type="InterPro" id="IPR000182">
    <property type="entry name" value="GNAT_dom"/>
</dbReference>
<dbReference type="SUPFAM" id="SSF55729">
    <property type="entry name" value="Acyl-CoA N-acyltransferases (Nat)"/>
    <property type="match status" value="1"/>
</dbReference>
<dbReference type="GO" id="GO:0005737">
    <property type="term" value="C:cytoplasm"/>
    <property type="evidence" value="ECO:0007669"/>
    <property type="project" value="TreeGrafter"/>
</dbReference>
<dbReference type="RefSeq" id="WP_185177993.1">
    <property type="nucleotide sequence ID" value="NZ_CBCSEP010000003.1"/>
</dbReference>
<keyword evidence="3" id="KW-1185">Reference proteome</keyword>
<dbReference type="PANTHER" id="PTHR43441">
    <property type="entry name" value="RIBOSOMAL-PROTEIN-SERINE ACETYLTRANSFERASE"/>
    <property type="match status" value="1"/>
</dbReference>
<dbReference type="Gene3D" id="3.40.630.30">
    <property type="match status" value="1"/>
</dbReference>
<feature type="domain" description="N-acetyltransferase" evidence="1">
    <location>
        <begin position="33"/>
        <end position="184"/>
    </location>
</feature>
<dbReference type="Pfam" id="PF13302">
    <property type="entry name" value="Acetyltransf_3"/>
    <property type="match status" value="1"/>
</dbReference>
<protein>
    <submittedName>
        <fullName evidence="2">GNAT family N-acetyltransferase</fullName>
    </submittedName>
</protein>
<evidence type="ECO:0000313" key="2">
    <source>
        <dbReference type="EMBL" id="MBB6676703.1"/>
    </source>
</evidence>
<proteinExistence type="predicted"/>
<dbReference type="PANTHER" id="PTHR43441:SF3">
    <property type="entry name" value="ACETYLTRANSFERASE"/>
    <property type="match status" value="1"/>
</dbReference>
<gene>
    <name evidence="2" type="ORF">H4Q31_05095</name>
</gene>